<protein>
    <submittedName>
        <fullName evidence="1">Uncharacterized protein</fullName>
    </submittedName>
</protein>
<dbReference type="AlphaFoldDB" id="A1THT3"/>
<evidence type="ECO:0000313" key="1">
    <source>
        <dbReference type="EMBL" id="ABM16733.1"/>
    </source>
</evidence>
<dbReference type="STRING" id="350058.Mvan_5977"/>
<gene>
    <name evidence="1" type="ordered locus">Mvan_5977</name>
</gene>
<dbReference type="Proteomes" id="UP000009159">
    <property type="component" value="Chromosome"/>
</dbReference>
<sequence length="311" mass="33858">MQPAWNEQAAATALRRHLVALGFALPAQLRVVGTPAEAMSLAARGDAIEPYREACYRNIRSELGEYDSAHAAFVEAIDQAMALPIVNATVTVWGGWEAFPIGANLHCVVLEAVRGVAARAAALSPEVVWVWDQLLIAFEHGLGWFTVVDDTLIMVPMPTVVMPDGRLHCTDGPAVQWSDGSRMYFYEGVEFRRELLTRIVTRTISAAQALALDDPHQQLLAMSAAPADDLLSELGAVCVDVGVKGTKLHRVEGHFLPGRTDYCITMIDPSTGRCYLEWVDPAVGATHDAELCHAQLFGVGLSEWLTLRLEA</sequence>
<dbReference type="EMBL" id="CP000511">
    <property type="protein sequence ID" value="ABM16733.1"/>
    <property type="molecule type" value="Genomic_DNA"/>
</dbReference>
<evidence type="ECO:0000313" key="2">
    <source>
        <dbReference type="Proteomes" id="UP000009159"/>
    </source>
</evidence>
<name>A1THT3_MYCVP</name>
<dbReference type="HOGENOM" id="CLU_893780_0_0_11"/>
<proteinExistence type="predicted"/>
<accession>A1THT3</accession>
<organism evidence="1 2">
    <name type="scientific">Mycolicibacterium vanbaalenii (strain DSM 7251 / JCM 13017 / BCRC 16820 / KCTC 9966 / NRRL B-24157 / PYR-1)</name>
    <name type="common">Mycobacterium vanbaalenii</name>
    <dbReference type="NCBI Taxonomy" id="350058"/>
    <lineage>
        <taxon>Bacteria</taxon>
        <taxon>Bacillati</taxon>
        <taxon>Actinomycetota</taxon>
        <taxon>Actinomycetes</taxon>
        <taxon>Mycobacteriales</taxon>
        <taxon>Mycobacteriaceae</taxon>
        <taxon>Mycolicibacterium</taxon>
    </lineage>
</organism>
<reference evidence="1" key="1">
    <citation type="submission" date="2006-12" db="EMBL/GenBank/DDBJ databases">
        <title>Complete sequence of Mycobacterium vanbaalenii PYR-1.</title>
        <authorList>
            <consortium name="US DOE Joint Genome Institute"/>
            <person name="Copeland A."/>
            <person name="Lucas S."/>
            <person name="Lapidus A."/>
            <person name="Barry K."/>
            <person name="Detter J.C."/>
            <person name="Glavina del Rio T."/>
            <person name="Hammon N."/>
            <person name="Israni S."/>
            <person name="Dalin E."/>
            <person name="Tice H."/>
            <person name="Pitluck S."/>
            <person name="Singan V."/>
            <person name="Schmutz J."/>
            <person name="Larimer F."/>
            <person name="Land M."/>
            <person name="Hauser L."/>
            <person name="Kyrpides N."/>
            <person name="Anderson I.J."/>
            <person name="Miller C."/>
            <person name="Richardson P."/>
        </authorList>
    </citation>
    <scope>NUCLEOTIDE SEQUENCE [LARGE SCALE GENOMIC DNA]</scope>
    <source>
        <strain evidence="1">PYR-1</strain>
    </source>
</reference>
<keyword evidence="2" id="KW-1185">Reference proteome</keyword>
<dbReference type="KEGG" id="mva:Mvan_5977"/>